<feature type="transmembrane region" description="Helical" evidence="2">
    <location>
        <begin position="472"/>
        <end position="491"/>
    </location>
</feature>
<feature type="transmembrane region" description="Helical" evidence="2">
    <location>
        <begin position="289"/>
        <end position="311"/>
    </location>
</feature>
<dbReference type="RefSeq" id="WP_128833924.1">
    <property type="nucleotide sequence ID" value="NZ_AP014612.1"/>
</dbReference>
<feature type="transmembrane region" description="Helical" evidence="2">
    <location>
        <begin position="891"/>
        <end position="916"/>
    </location>
</feature>
<evidence type="ECO:0000256" key="2">
    <source>
        <dbReference type="SAM" id="Phobius"/>
    </source>
</evidence>
<feature type="transmembrane region" description="Helical" evidence="2">
    <location>
        <begin position="159"/>
        <end position="179"/>
    </location>
</feature>
<feature type="compositionally biased region" description="Basic and acidic residues" evidence="1">
    <location>
        <begin position="38"/>
        <end position="54"/>
    </location>
</feature>
<proteinExistence type="predicted"/>
<name>A0A1L7LM45_9STRE</name>
<dbReference type="PANTHER" id="PTHR38454:SF1">
    <property type="entry name" value="INTEGRAL MEMBRANE PROTEIN"/>
    <property type="match status" value="1"/>
</dbReference>
<evidence type="ECO:0000313" key="3">
    <source>
        <dbReference type="EMBL" id="BAQ25251.1"/>
    </source>
</evidence>
<dbReference type="KEGG" id="strg:SRT_19900"/>
<evidence type="ECO:0000313" key="4">
    <source>
        <dbReference type="Proteomes" id="UP000217758"/>
    </source>
</evidence>
<feature type="compositionally biased region" description="Basic and acidic residues" evidence="1">
    <location>
        <begin position="1"/>
        <end position="28"/>
    </location>
</feature>
<protein>
    <submittedName>
        <fullName evidence="3">Transmembrane protein</fullName>
    </submittedName>
</protein>
<keyword evidence="2 3" id="KW-0812">Transmembrane</keyword>
<accession>A0A1L7LM45</accession>
<feature type="transmembrane region" description="Helical" evidence="2">
    <location>
        <begin position="62"/>
        <end position="86"/>
    </location>
</feature>
<feature type="transmembrane region" description="Helical" evidence="2">
    <location>
        <begin position="384"/>
        <end position="405"/>
    </location>
</feature>
<sequence>MVSREEKENKAVNEGTQDMRQEPLEHLSRSRAHRSQMRHRETVASEKEEEQKNTEKASFKNALGFLAAFCLPMLVMAVVFAIMKLYPFGKETLMSGDYTLQYIPLYRALGHAFRHMDIGALFWSWHKGIGGVMPSVWGFNSLSPLSLAIGLTPAKSLNFSVFLVTLLRQGFSGLSFYYFLHKRYAAHRHRLLAVCTAAIYGLSGFLIVNQVNPNFLDNIILLPLLLIGVEKILDGKGSIKYALVLALMFVVQFYTAYMACIFVIFYSFYYILAQKSAFLFKAKQLLRLLLYSLLGIGLSAIWLLPVFYSLLDTKAAGGEADPWAFTFLYNPIRLLIKFFPGAASGEEWGDFNALPNFYVGVLGFIGLFNFFFTKGIALRKKISGFLLLIFLVLAFSNAAVIRFWHMGQMPVGFYYRNAWLLSPVLLLLTYQALQKVKSWSRLQMIATFVLALLANVYVYFAVKEKTYTLVTVWQELAMLVLLILLLFLIWFQLSKSWQLAFVIFVSMVDMGINAKITIDRNLWHSPSSVLTAESQQEVFYKNLKLPKSGLARLEKSSANTWNDSLTYNYYGVNHFTSSVEYKNLEFLGRLGLPSSTAISMYVGGTPLTDALVNLRYYVDNATWTYSARKDLSNYYHPIQTLGNAKLLENTSVFGLGFSGDGAMLREKLDKEDVVANQNQIYHGLSDNVENLLDPYQAVTLSLDNVVLADNANGQQIYKRQSSDRPGTIRLTWTPQDNNSYYLYSSQIHSTDLNHLKFTLNGQAYTVFDRYRHPQLWSLASNRKDQAQTFEISLTDNSSLNLTGLQLYRFNDDSFKNFVKQGHIAKWNPEKVTSLSLSGEIKQVSGKDYLFTSIPYNAGWQVKVDGKTVKTQEVWNAMLAFKLSSGKHQIKLYYIPQGLISGSFISLLSLIFAIRILRRSRHLRKKQEENLFKKESW</sequence>
<feature type="transmembrane region" description="Helical" evidence="2">
    <location>
        <begin position="355"/>
        <end position="372"/>
    </location>
</feature>
<organism evidence="3 4">
    <name type="scientific">Streptococcus troglodytae</name>
    <dbReference type="NCBI Taxonomy" id="1111760"/>
    <lineage>
        <taxon>Bacteria</taxon>
        <taxon>Bacillati</taxon>
        <taxon>Bacillota</taxon>
        <taxon>Bacilli</taxon>
        <taxon>Lactobacillales</taxon>
        <taxon>Streptococcaceae</taxon>
        <taxon>Streptococcus</taxon>
    </lineage>
</organism>
<dbReference type="InterPro" id="IPR018580">
    <property type="entry name" value="Uncharacterised_YfhO"/>
</dbReference>
<keyword evidence="2" id="KW-0472">Membrane</keyword>
<feature type="transmembrane region" description="Helical" evidence="2">
    <location>
        <begin position="191"/>
        <end position="209"/>
    </location>
</feature>
<feature type="transmembrane region" description="Helical" evidence="2">
    <location>
        <begin position="245"/>
        <end position="269"/>
    </location>
</feature>
<evidence type="ECO:0000256" key="1">
    <source>
        <dbReference type="SAM" id="MobiDB-lite"/>
    </source>
</evidence>
<gene>
    <name evidence="3" type="ORF">SRT_19900</name>
</gene>
<reference evidence="3 4" key="1">
    <citation type="journal article" date="2016" name="Microbiol. Immunol.">
        <title>Complete genome sequence of Streptococcus troglodytae TKU31 isolated from the oral cavity of a chimpanzee (Pan troglodytes).</title>
        <authorList>
            <person name="Okamoto M."/>
            <person name="Naito M."/>
            <person name="Miyanohara M."/>
            <person name="Imai S."/>
            <person name="Nomura Y."/>
            <person name="Saito W."/>
            <person name="Momoi Y."/>
            <person name="Takada K."/>
            <person name="Miyabe-Nishiwaki T."/>
            <person name="Tomonaga M."/>
            <person name="Hanada N."/>
        </authorList>
    </citation>
    <scope>NUCLEOTIDE SEQUENCE [LARGE SCALE GENOMIC DNA]</scope>
    <source>
        <strain evidence="4">TKU 31</strain>
    </source>
</reference>
<dbReference type="PANTHER" id="PTHR38454">
    <property type="entry name" value="INTEGRAL MEMBRANE PROTEIN-RELATED"/>
    <property type="match status" value="1"/>
</dbReference>
<dbReference type="Pfam" id="PF09586">
    <property type="entry name" value="YfhO"/>
    <property type="match status" value="1"/>
</dbReference>
<keyword evidence="4" id="KW-1185">Reference proteome</keyword>
<keyword evidence="2" id="KW-1133">Transmembrane helix</keyword>
<dbReference type="EMBL" id="AP014612">
    <property type="protein sequence ID" value="BAQ25251.1"/>
    <property type="molecule type" value="Genomic_DNA"/>
</dbReference>
<dbReference type="NCBIfam" id="NF047590">
    <property type="entry name" value="GlcsyltransPgfM2Strep"/>
    <property type="match status" value="1"/>
</dbReference>
<dbReference type="AlphaFoldDB" id="A0A1L7LM45"/>
<feature type="region of interest" description="Disordered" evidence="1">
    <location>
        <begin position="1"/>
        <end position="54"/>
    </location>
</feature>
<feature type="transmembrane region" description="Helical" evidence="2">
    <location>
        <begin position="442"/>
        <end position="460"/>
    </location>
</feature>
<dbReference type="Proteomes" id="UP000217758">
    <property type="component" value="Chromosome"/>
</dbReference>